<evidence type="ECO:0000313" key="2">
    <source>
        <dbReference type="EMBL" id="KAK1927993.1"/>
    </source>
</evidence>
<comment type="caution">
    <text evidence="2">The sequence shown here is derived from an EMBL/GenBank/DDBJ whole genome shotgun (WGS) entry which is preliminary data.</text>
</comment>
<dbReference type="AlphaFoldDB" id="A0AAD9FXE4"/>
<evidence type="ECO:0000313" key="3">
    <source>
        <dbReference type="Proteomes" id="UP001182556"/>
    </source>
</evidence>
<proteinExistence type="predicted"/>
<dbReference type="InterPro" id="IPR021109">
    <property type="entry name" value="Peptidase_aspartic_dom_sf"/>
</dbReference>
<evidence type="ECO:0000259" key="1">
    <source>
        <dbReference type="PROSITE" id="PS51767"/>
    </source>
</evidence>
<dbReference type="Gene3D" id="2.40.70.10">
    <property type="entry name" value="Acid Proteases"/>
    <property type="match status" value="1"/>
</dbReference>
<feature type="domain" description="Peptidase A1" evidence="1">
    <location>
        <begin position="1"/>
        <end position="80"/>
    </location>
</feature>
<keyword evidence="3" id="KW-1185">Reference proteome</keyword>
<gene>
    <name evidence="2" type="ORF">DB88DRAFT_480030</name>
</gene>
<dbReference type="InterPro" id="IPR033121">
    <property type="entry name" value="PEPTIDASE_A1"/>
</dbReference>
<protein>
    <recommendedName>
        <fullName evidence="1">Peptidase A1 domain-containing protein</fullName>
    </recommendedName>
</protein>
<dbReference type="SUPFAM" id="SSF50630">
    <property type="entry name" value="Acid proteases"/>
    <property type="match status" value="1"/>
</dbReference>
<organism evidence="2 3">
    <name type="scientific">Papiliotrema laurentii</name>
    <name type="common">Cryptococcus laurentii</name>
    <dbReference type="NCBI Taxonomy" id="5418"/>
    <lineage>
        <taxon>Eukaryota</taxon>
        <taxon>Fungi</taxon>
        <taxon>Dikarya</taxon>
        <taxon>Basidiomycota</taxon>
        <taxon>Agaricomycotina</taxon>
        <taxon>Tremellomycetes</taxon>
        <taxon>Tremellales</taxon>
        <taxon>Rhynchogastremaceae</taxon>
        <taxon>Papiliotrema</taxon>
    </lineage>
</organism>
<dbReference type="Proteomes" id="UP001182556">
    <property type="component" value="Unassembled WGS sequence"/>
</dbReference>
<dbReference type="PROSITE" id="PS51767">
    <property type="entry name" value="PEPTIDASE_A1"/>
    <property type="match status" value="1"/>
</dbReference>
<sequence length="170" mass="18043">MFSIPCTTNAKVSLKFGSATFPIDTRDFLFQPLNNDLKGDCISAITAETVSDAETWLLGDNFLKKVYMSTNSQTLTVTLSARTDVPASSSVGRTDPAAVASLFPGSPSSLTSGGHTEQQALANDTASRDRLGGEQLANGSGRAGSLDLWLQLQKVLQLVLGIYEVAQSRL</sequence>
<name>A0AAD9FXE4_PAPLA</name>
<dbReference type="Pfam" id="PF00026">
    <property type="entry name" value="Asp"/>
    <property type="match status" value="1"/>
</dbReference>
<reference evidence="2" key="1">
    <citation type="submission" date="2023-02" db="EMBL/GenBank/DDBJ databases">
        <title>Identification and recombinant expression of a fungal hydrolase from Papiliotrema laurentii that hydrolyzes apple cutin and clears colloidal polyester polyurethane.</title>
        <authorList>
            <consortium name="DOE Joint Genome Institute"/>
            <person name="Roman V.A."/>
            <person name="Bojanowski C."/>
            <person name="Crable B.R."/>
            <person name="Wagner D.N."/>
            <person name="Hung C.S."/>
            <person name="Nadeau L.J."/>
            <person name="Schratz L."/>
            <person name="Haridas S."/>
            <person name="Pangilinan J."/>
            <person name="Lipzen A."/>
            <person name="Na H."/>
            <person name="Yan M."/>
            <person name="Ng V."/>
            <person name="Grigoriev I.V."/>
            <person name="Spatafora J.W."/>
            <person name="Barlow D."/>
            <person name="Biffinger J."/>
            <person name="Kelley-Loughnane N."/>
            <person name="Varaljay V.A."/>
            <person name="Crookes-Goodson W.J."/>
        </authorList>
    </citation>
    <scope>NUCLEOTIDE SEQUENCE</scope>
    <source>
        <strain evidence="2">5307AH</strain>
    </source>
</reference>
<accession>A0AAD9FXE4</accession>
<dbReference type="EMBL" id="JAODAN010000001">
    <property type="protein sequence ID" value="KAK1927993.1"/>
    <property type="molecule type" value="Genomic_DNA"/>
</dbReference>